<evidence type="ECO:0000256" key="6">
    <source>
        <dbReference type="ARBA" id="ARBA00023136"/>
    </source>
</evidence>
<dbReference type="PANTHER" id="PTHR31651:SF29">
    <property type="entry name" value="RRM DOMAIN-CONTAINING PROTEIN"/>
    <property type="match status" value="1"/>
</dbReference>
<dbReference type="InterPro" id="IPR004776">
    <property type="entry name" value="Mem_transp_PIN-like"/>
</dbReference>
<dbReference type="Gene3D" id="3.30.70.330">
    <property type="match status" value="1"/>
</dbReference>
<evidence type="ECO:0000256" key="5">
    <source>
        <dbReference type="ARBA" id="ARBA00022989"/>
    </source>
</evidence>
<dbReference type="SUPFAM" id="SSF54928">
    <property type="entry name" value="RNA-binding domain, RBD"/>
    <property type="match status" value="1"/>
</dbReference>
<dbReference type="PANTHER" id="PTHR31651">
    <property type="match status" value="1"/>
</dbReference>
<dbReference type="Pfam" id="PF03547">
    <property type="entry name" value="Mem_trans"/>
    <property type="match status" value="1"/>
</dbReference>
<evidence type="ECO:0000256" key="11">
    <source>
        <dbReference type="SAM" id="Phobius"/>
    </source>
</evidence>
<keyword evidence="10" id="KW-0694">RNA-binding</keyword>
<keyword evidence="2" id="KW-0813">Transport</keyword>
<evidence type="ECO:0000313" key="14">
    <source>
        <dbReference type="Proteomes" id="UP000823674"/>
    </source>
</evidence>
<reference evidence="13 14" key="1">
    <citation type="submission" date="2021-03" db="EMBL/GenBank/DDBJ databases">
        <authorList>
            <person name="King G.J."/>
            <person name="Bancroft I."/>
            <person name="Baten A."/>
            <person name="Bloomfield J."/>
            <person name="Borpatragohain P."/>
            <person name="He Z."/>
            <person name="Irish N."/>
            <person name="Irwin J."/>
            <person name="Liu K."/>
            <person name="Mauleon R.P."/>
            <person name="Moore J."/>
            <person name="Morris R."/>
            <person name="Ostergaard L."/>
            <person name="Wang B."/>
            <person name="Wells R."/>
        </authorList>
    </citation>
    <scope>NUCLEOTIDE SEQUENCE [LARGE SCALE GENOMIC DNA]</scope>
    <source>
        <strain evidence="13">R-o-18</strain>
        <tissue evidence="13">Leaf</tissue>
    </source>
</reference>
<keyword evidence="3 11" id="KW-0812">Transmembrane</keyword>
<feature type="transmembrane region" description="Helical" evidence="11">
    <location>
        <begin position="86"/>
        <end position="107"/>
    </location>
</feature>
<dbReference type="InterPro" id="IPR045033">
    <property type="entry name" value="PILS1/3/4/5/7"/>
</dbReference>
<evidence type="ECO:0000256" key="4">
    <source>
        <dbReference type="ARBA" id="ARBA00022824"/>
    </source>
</evidence>
<feature type="transmembrane region" description="Helical" evidence="11">
    <location>
        <begin position="240"/>
        <end position="264"/>
    </location>
</feature>
<keyword evidence="6 11" id="KW-0472">Membrane</keyword>
<feature type="transmembrane region" description="Helical" evidence="11">
    <location>
        <begin position="45"/>
        <end position="66"/>
    </location>
</feature>
<feature type="domain" description="RRM" evidence="12">
    <location>
        <begin position="470"/>
        <end position="547"/>
    </location>
</feature>
<gene>
    <name evidence="13" type="primary">A09p011280.1_BraROA</name>
    <name evidence="13" type="ORF">IGI04_033800</name>
</gene>
<keyword evidence="7" id="KW-0927">Auxin signaling pathway</keyword>
<name>A0ABQ7L9M6_BRACM</name>
<dbReference type="InterPro" id="IPR035979">
    <property type="entry name" value="RBD_domain_sf"/>
</dbReference>
<accession>A0ABQ7L9M6</accession>
<evidence type="ECO:0000259" key="12">
    <source>
        <dbReference type="PROSITE" id="PS50102"/>
    </source>
</evidence>
<dbReference type="PROSITE" id="PS50102">
    <property type="entry name" value="RRM"/>
    <property type="match status" value="1"/>
</dbReference>
<dbReference type="SMART" id="SM00360">
    <property type="entry name" value="RRM"/>
    <property type="match status" value="1"/>
</dbReference>
<dbReference type="CDD" id="cd12254">
    <property type="entry name" value="RRM_hnRNPH_ESRPs_RBM12_like"/>
    <property type="match status" value="1"/>
</dbReference>
<keyword evidence="14" id="KW-1185">Reference proteome</keyword>
<dbReference type="Proteomes" id="UP000823674">
    <property type="component" value="Chromosome A09"/>
</dbReference>
<dbReference type="EMBL" id="JADBGQ010000008">
    <property type="protein sequence ID" value="KAG5382330.1"/>
    <property type="molecule type" value="Genomic_DNA"/>
</dbReference>
<evidence type="ECO:0000256" key="2">
    <source>
        <dbReference type="ARBA" id="ARBA00022448"/>
    </source>
</evidence>
<comment type="subcellular location">
    <subcellularLocation>
        <location evidence="1">Endoplasmic reticulum membrane</location>
        <topology evidence="1">Multi-pass membrane protein</topology>
    </subcellularLocation>
</comment>
<evidence type="ECO:0000313" key="13">
    <source>
        <dbReference type="EMBL" id="KAG5382330.1"/>
    </source>
</evidence>
<comment type="similarity">
    <text evidence="9">Belongs to the auxin efflux carrier (TC 2.A.69.2) family.</text>
</comment>
<sequence length="559" mass="61930">MGFLELLEVASMPIVQVLLISVLVGGILGWLVVKLLNPKPQLHGLIIATCASGNMGNLMIILVPAICDEEGSPFGNRSVCRSIGLSYASFSMALGGFYIWTYSYQLVRSSATQFKALGLVKSANKDMDSDDPRSLLLKPQQNQDLEIQVKEKVSTSTYIKDLLHQILEELFAPPTVGAILGFIFGATNWLRNLIIGENAPLRVIQDSVKLLGDGTIPCITLILGGNLIQGLRSSAVKTSVIVGVICVRYIILPVVGVGVVQLAWSLGYLPPDPLFRYVLMLQFTLPPAMNISTMAQLFDVAQDEFLVFLDIISPPFHGDDLRGILCIDDEPTIEVEGRPWHRAAAYLAPEQPAFLLTADSLWFASGVFPSTALTWTSSSSLRASTLSMSCSSAKTANPPGRPLSSLPVQCKWRRDRHNMGRRYVEVFRCYKQDYYNAVAAEEEEGAYENNEVYVRAKSFSESKEKLEYTEVLKMRGLPYSADKPQIVEFFSGYKVIEGRVHVVCRPDGKATGEAFVEFETAEEARRAMAKDKMSIGPRYVELFPTTREEARRAESRSRQ</sequence>
<evidence type="ECO:0000256" key="7">
    <source>
        <dbReference type="ARBA" id="ARBA00023294"/>
    </source>
</evidence>
<evidence type="ECO:0000256" key="8">
    <source>
        <dbReference type="ARBA" id="ARBA00025100"/>
    </source>
</evidence>
<dbReference type="Pfam" id="PF00076">
    <property type="entry name" value="RRM_1"/>
    <property type="match status" value="1"/>
</dbReference>
<dbReference type="InterPro" id="IPR000504">
    <property type="entry name" value="RRM_dom"/>
</dbReference>
<organism evidence="13 14">
    <name type="scientific">Brassica rapa subsp. trilocularis</name>
    <dbReference type="NCBI Taxonomy" id="1813537"/>
    <lineage>
        <taxon>Eukaryota</taxon>
        <taxon>Viridiplantae</taxon>
        <taxon>Streptophyta</taxon>
        <taxon>Embryophyta</taxon>
        <taxon>Tracheophyta</taxon>
        <taxon>Spermatophyta</taxon>
        <taxon>Magnoliopsida</taxon>
        <taxon>eudicotyledons</taxon>
        <taxon>Gunneridae</taxon>
        <taxon>Pentapetalae</taxon>
        <taxon>rosids</taxon>
        <taxon>malvids</taxon>
        <taxon>Brassicales</taxon>
        <taxon>Brassicaceae</taxon>
        <taxon>Brassiceae</taxon>
        <taxon>Brassica</taxon>
    </lineage>
</organism>
<evidence type="ECO:0000256" key="10">
    <source>
        <dbReference type="PROSITE-ProRule" id="PRU00176"/>
    </source>
</evidence>
<evidence type="ECO:0000256" key="9">
    <source>
        <dbReference type="ARBA" id="ARBA00025752"/>
    </source>
</evidence>
<feature type="transmembrane region" description="Helical" evidence="11">
    <location>
        <begin position="12"/>
        <end position="33"/>
    </location>
</feature>
<keyword evidence="5 11" id="KW-1133">Transmembrane helix</keyword>
<comment type="function">
    <text evidence="8">Involved in cellular auxin homeostasis by regulating auxin metabolism. Regulates intracellular auxin accumulation at the endoplasmic reticulum and thus auxin availability for nuclear auxin signaling.</text>
</comment>
<protein>
    <recommendedName>
        <fullName evidence="12">RRM domain-containing protein</fullName>
    </recommendedName>
</protein>
<evidence type="ECO:0000256" key="3">
    <source>
        <dbReference type="ARBA" id="ARBA00022692"/>
    </source>
</evidence>
<keyword evidence="4" id="KW-0256">Endoplasmic reticulum</keyword>
<evidence type="ECO:0000256" key="1">
    <source>
        <dbReference type="ARBA" id="ARBA00004477"/>
    </source>
</evidence>
<comment type="caution">
    <text evidence="13">The sequence shown here is derived from an EMBL/GenBank/DDBJ whole genome shotgun (WGS) entry which is preliminary data.</text>
</comment>
<dbReference type="InterPro" id="IPR012677">
    <property type="entry name" value="Nucleotide-bd_a/b_plait_sf"/>
</dbReference>
<proteinExistence type="inferred from homology"/>